<protein>
    <submittedName>
        <fullName evidence="9">Phage integrase family protein</fullName>
    </submittedName>
</protein>
<dbReference type="Gene3D" id="1.10.150.130">
    <property type="match status" value="1"/>
</dbReference>
<evidence type="ECO:0000256" key="4">
    <source>
        <dbReference type="ARBA" id="ARBA00023125"/>
    </source>
</evidence>
<proteinExistence type="inferred from homology"/>
<gene>
    <name evidence="9" type="ORF">bhn_I1166</name>
</gene>
<dbReference type="KEGG" id="bhu:bhn_I1166"/>
<feature type="domain" description="Tyr recombinase" evidence="7">
    <location>
        <begin position="105"/>
        <end position="297"/>
    </location>
</feature>
<dbReference type="InterPro" id="IPR050090">
    <property type="entry name" value="Tyrosine_recombinase_XerCD"/>
</dbReference>
<feature type="domain" description="Core-binding (CB)" evidence="8">
    <location>
        <begin position="1"/>
        <end position="85"/>
    </location>
</feature>
<evidence type="ECO:0000256" key="1">
    <source>
        <dbReference type="ARBA" id="ARBA00003283"/>
    </source>
</evidence>
<evidence type="ECO:0000313" key="9">
    <source>
        <dbReference type="EMBL" id="AOZ96200.1"/>
    </source>
</evidence>
<evidence type="ECO:0000256" key="3">
    <source>
        <dbReference type="ARBA" id="ARBA00022908"/>
    </source>
</evidence>
<reference evidence="10" key="1">
    <citation type="submission" date="2016-10" db="EMBL/GenBank/DDBJ databases">
        <title>The complete genome sequence of the rumen bacterium Butyrivibrio hungatei MB2003.</title>
        <authorList>
            <person name="Palevich N."/>
            <person name="Kelly W.J."/>
            <person name="Leahy S.C."/>
            <person name="Altermann E."/>
            <person name="Rakonjac J."/>
            <person name="Attwood G.T."/>
        </authorList>
    </citation>
    <scope>NUCLEOTIDE SEQUENCE [LARGE SCALE GENOMIC DNA]</scope>
    <source>
        <strain evidence="10">MB2003</strain>
    </source>
</reference>
<evidence type="ECO:0000256" key="6">
    <source>
        <dbReference type="PROSITE-ProRule" id="PRU01248"/>
    </source>
</evidence>
<evidence type="ECO:0000259" key="7">
    <source>
        <dbReference type="PROSITE" id="PS51898"/>
    </source>
</evidence>
<dbReference type="OrthoDB" id="9801717at2"/>
<organism evidence="9 10">
    <name type="scientific">Butyrivibrio hungatei</name>
    <dbReference type="NCBI Taxonomy" id="185008"/>
    <lineage>
        <taxon>Bacteria</taxon>
        <taxon>Bacillati</taxon>
        <taxon>Bacillota</taxon>
        <taxon>Clostridia</taxon>
        <taxon>Lachnospirales</taxon>
        <taxon>Lachnospiraceae</taxon>
        <taxon>Butyrivibrio</taxon>
    </lineage>
</organism>
<keyword evidence="5" id="KW-0233">DNA recombination</keyword>
<keyword evidence="10" id="KW-1185">Reference proteome</keyword>
<dbReference type="InterPro" id="IPR011010">
    <property type="entry name" value="DNA_brk_join_enz"/>
</dbReference>
<dbReference type="PROSITE" id="PS51900">
    <property type="entry name" value="CB"/>
    <property type="match status" value="1"/>
</dbReference>
<dbReference type="Pfam" id="PF00589">
    <property type="entry name" value="Phage_integrase"/>
    <property type="match status" value="1"/>
</dbReference>
<accession>A0A1D9P0W4</accession>
<dbReference type="InterPro" id="IPR010998">
    <property type="entry name" value="Integrase_recombinase_N"/>
</dbReference>
<comment type="similarity">
    <text evidence="2">Belongs to the 'phage' integrase family.</text>
</comment>
<sequence length="297" mass="33828">MRKQISEFVDYLQKVKKTSHNTCLSYKRDLERLADYMANRGVLDVTQITEDKLSDYAASLREEQFAASSITRHFTSIKAFFRYLEENGNISENPSDVLKSPKVEKLPPRVLTTIEIEELLSQDFGSDPKGIRDKAILELLYATGLKATEMISLKLYNIDLALACVRLPMTTGANKERLIPYGKKAKDALQDYLLYARKELLGDFQDDETVFLNCNGSSLSRQGLWKLIKSYVYKAGIKSDITLFTLRHSFASHLVENGTDLAAVQEMMGYSDSNTISRYITKTKKATDPFEWARIRN</sequence>
<dbReference type="RefSeq" id="WP_071175910.1">
    <property type="nucleotide sequence ID" value="NZ_CP017831.1"/>
</dbReference>
<dbReference type="EMBL" id="CP017831">
    <property type="protein sequence ID" value="AOZ96200.1"/>
    <property type="molecule type" value="Genomic_DNA"/>
</dbReference>
<dbReference type="InterPro" id="IPR004107">
    <property type="entry name" value="Integrase_SAM-like_N"/>
</dbReference>
<evidence type="ECO:0000256" key="2">
    <source>
        <dbReference type="ARBA" id="ARBA00008857"/>
    </source>
</evidence>
<dbReference type="AlphaFoldDB" id="A0A1D9P0W4"/>
<dbReference type="PROSITE" id="PS51898">
    <property type="entry name" value="TYR_RECOMBINASE"/>
    <property type="match status" value="1"/>
</dbReference>
<keyword evidence="4 6" id="KW-0238">DNA-binding</keyword>
<dbReference type="InterPro" id="IPR044068">
    <property type="entry name" value="CB"/>
</dbReference>
<dbReference type="GO" id="GO:0006310">
    <property type="term" value="P:DNA recombination"/>
    <property type="evidence" value="ECO:0007669"/>
    <property type="project" value="UniProtKB-KW"/>
</dbReference>
<evidence type="ECO:0000256" key="5">
    <source>
        <dbReference type="ARBA" id="ARBA00023172"/>
    </source>
</evidence>
<dbReference type="GO" id="GO:0003677">
    <property type="term" value="F:DNA binding"/>
    <property type="evidence" value="ECO:0007669"/>
    <property type="project" value="UniProtKB-UniRule"/>
</dbReference>
<dbReference type="Gene3D" id="1.10.443.10">
    <property type="entry name" value="Intergrase catalytic core"/>
    <property type="match status" value="1"/>
</dbReference>
<name>A0A1D9P0W4_9FIRM</name>
<comment type="function">
    <text evidence="1">Site-specific tyrosine recombinase, which acts by catalyzing the cutting and rejoining of the recombining DNA molecules.</text>
</comment>
<dbReference type="PANTHER" id="PTHR30349:SF81">
    <property type="entry name" value="TYROSINE RECOMBINASE XERC"/>
    <property type="match status" value="1"/>
</dbReference>
<evidence type="ECO:0000313" key="10">
    <source>
        <dbReference type="Proteomes" id="UP000179284"/>
    </source>
</evidence>
<dbReference type="InterPro" id="IPR013762">
    <property type="entry name" value="Integrase-like_cat_sf"/>
</dbReference>
<dbReference type="Proteomes" id="UP000179284">
    <property type="component" value="Chromosome I"/>
</dbReference>
<dbReference type="InterPro" id="IPR002104">
    <property type="entry name" value="Integrase_catalytic"/>
</dbReference>
<evidence type="ECO:0000259" key="8">
    <source>
        <dbReference type="PROSITE" id="PS51900"/>
    </source>
</evidence>
<keyword evidence="3" id="KW-0229">DNA integration</keyword>
<dbReference type="Pfam" id="PF02899">
    <property type="entry name" value="Phage_int_SAM_1"/>
    <property type="match status" value="1"/>
</dbReference>
<dbReference type="GO" id="GO:0015074">
    <property type="term" value="P:DNA integration"/>
    <property type="evidence" value="ECO:0007669"/>
    <property type="project" value="UniProtKB-KW"/>
</dbReference>
<dbReference type="SUPFAM" id="SSF56349">
    <property type="entry name" value="DNA breaking-rejoining enzymes"/>
    <property type="match status" value="1"/>
</dbReference>
<dbReference type="PANTHER" id="PTHR30349">
    <property type="entry name" value="PHAGE INTEGRASE-RELATED"/>
    <property type="match status" value="1"/>
</dbReference>